<protein>
    <submittedName>
        <fullName evidence="4">Thiopeptide-type bacteriocin biosynthesis domain protein</fullName>
    </submittedName>
</protein>
<reference evidence="4 5" key="1">
    <citation type="submission" date="2017-09" db="EMBL/GenBank/DDBJ databases">
        <authorList>
            <person name="Lee N."/>
            <person name="Cho B.-K."/>
        </authorList>
    </citation>
    <scope>NUCLEOTIDE SEQUENCE [LARGE SCALE GENOMIC DNA]</scope>
    <source>
        <strain evidence="4 5">ATCC 13740</strain>
    </source>
</reference>
<name>A0A5J6IEZ6_STRC4</name>
<feature type="region of interest" description="Disordered" evidence="1">
    <location>
        <begin position="663"/>
        <end position="683"/>
    </location>
</feature>
<dbReference type="Proteomes" id="UP000326598">
    <property type="component" value="Chromosome"/>
</dbReference>
<feature type="domain" description="Thiopeptide-type bacteriocin biosynthesis" evidence="3">
    <location>
        <begin position="798"/>
        <end position="1065"/>
    </location>
</feature>
<sequence>MAAPPSPYRHAGFFLLRTPALPASTFHRLTDDAALSALSGTPRVRRALEVASPSLGAALREGHEPGDGKRGRRIRSGLLRYLTRMSTRPTPYGAFAAVTMGEFGPRTTARLGAGAVGRQRIRADMGWLMLFVREAQQRVGAADGLALVWNALAHPSGERIVLPQADAYGQGEGKAARILDTEAVRLVRERTRGPVPCPYGEVVAELSAAFPDAPAERLNALIGELLDLGFLLSDLRPPLTLPHPEHHVAERLAKTAGTTAADLARELDGVAGAARHAETSDTADELVALRAAQRALVPAHRGETFHLDAAADLRGGGMTAAVGEAAADAVGVLARLADALPGPDRHLAAYAEAFMERYGTGALVPLTDVLSPLTGLDAPAGYLQPPPAAPPEPGPEPVTRAYERVLAEQLGGTPPGGAVELSDALEDRLVRAALRDRAEDRAAHGHGRHQGAGAGTPVAAVDVYLQVHAAGADAIDRGEWRLVLNDDGLAPGGCTFGRFFDLFDDAQREGLRRYARHRQELAPHAVVAELSYVPAHGRGANVAVRPLHHDFEIPVNVPPTVPEERVIALDDLYVAADHTGLFLWSRRLGREVIVAEGHMLTPAAAPNVCRFLTDVSRLRRRTVGGFTWAGLEGGPYLPRVVRGRVVLRAAEWTLTAGQLAAARPTDSGARAAEPAPGATDTPETRDALARWRAQWRVPRYVYLVEHDNRLLLDLDRPGCRTELLRELRTSSAVRLQEMLPGFDGLWLRDESGDAYVSELVVPLLPAGQAAQPAAPDRTSPRHAPAAVARPRHLPGDRWSCLKLYSCFDRHDEILAGPLRALADALRRDGRADRWFFIRYADPRPHLRIRFRAPGQATPAEHGALLTELLAFGRDMVRRGLAGDLEIASYEPEVVRYGGPRVHDAIERLFEAGSDTALQVVDRMWGGELDMRAEFVAVAVLDALYDRWGLDVRARFAVAPGAAGAEETAARSLYREHRDYLGELLAPWDLRPHPRGRADHAALAPLLVTQAAAAAGAGRAVRDAAARGELWGTEEDVLASLAHMTVNRLLPVDLSREERIYGVWKNVLRTIGGRPA</sequence>
<dbReference type="EMBL" id="CP023694">
    <property type="protein sequence ID" value="QEV27285.1"/>
    <property type="molecule type" value="Genomic_DNA"/>
</dbReference>
<dbReference type="AlphaFoldDB" id="A0A5J6IEZ6"/>
<feature type="domain" description="Lantibiotic dehydratase N-terminal" evidence="2">
    <location>
        <begin position="42"/>
        <end position="723"/>
    </location>
</feature>
<evidence type="ECO:0000256" key="1">
    <source>
        <dbReference type="SAM" id="MobiDB-lite"/>
    </source>
</evidence>
<dbReference type="KEGG" id="scoe:CP976_26345"/>
<dbReference type="NCBIfam" id="TIGR03891">
    <property type="entry name" value="thiopep_ocin"/>
    <property type="match status" value="1"/>
</dbReference>
<dbReference type="GeneID" id="91419581"/>
<evidence type="ECO:0000313" key="4">
    <source>
        <dbReference type="EMBL" id="QEV27285.1"/>
    </source>
</evidence>
<dbReference type="Pfam" id="PF04738">
    <property type="entry name" value="Lant_dehydr_N"/>
    <property type="match status" value="1"/>
</dbReference>
<gene>
    <name evidence="4" type="ORF">CP976_26345</name>
</gene>
<evidence type="ECO:0000259" key="3">
    <source>
        <dbReference type="Pfam" id="PF14028"/>
    </source>
</evidence>
<dbReference type="Pfam" id="PF14028">
    <property type="entry name" value="Lant_dehydr_C"/>
    <property type="match status" value="1"/>
</dbReference>
<evidence type="ECO:0000259" key="2">
    <source>
        <dbReference type="Pfam" id="PF04738"/>
    </source>
</evidence>
<evidence type="ECO:0000313" key="5">
    <source>
        <dbReference type="Proteomes" id="UP000326598"/>
    </source>
</evidence>
<dbReference type="RefSeq" id="WP_150482553.1">
    <property type="nucleotide sequence ID" value="NZ_BMTB01000004.1"/>
</dbReference>
<dbReference type="InterPro" id="IPR006827">
    <property type="entry name" value="Lant_deHydtase_N"/>
</dbReference>
<organism evidence="4 5">
    <name type="scientific">Streptomyces coeruleorubidus</name>
    <dbReference type="NCBI Taxonomy" id="116188"/>
    <lineage>
        <taxon>Bacteria</taxon>
        <taxon>Bacillati</taxon>
        <taxon>Actinomycetota</taxon>
        <taxon>Actinomycetes</taxon>
        <taxon>Kitasatosporales</taxon>
        <taxon>Streptomycetaceae</taxon>
        <taxon>Streptomyces</taxon>
    </lineage>
</organism>
<accession>A0A5J6IEZ6</accession>
<dbReference type="InterPro" id="IPR023809">
    <property type="entry name" value="Thiopep_bacteriocin_synth_dom"/>
</dbReference>
<proteinExistence type="predicted"/>